<evidence type="ECO:0000256" key="1">
    <source>
        <dbReference type="SAM" id="SignalP"/>
    </source>
</evidence>
<dbReference type="eggNOG" id="COG3469">
    <property type="taxonomic scope" value="Bacteria"/>
</dbReference>
<sequence length="386" mass="40278" precursor="true">MKRLSSFTGVITVMVACGIAPAFGQTTIDIDGVTYNVATKYSRSLRAGPRQAAGLSVASGVVPNANLFGGLQFYTANYTSFGKSNAFNIVGTDPSLGAGTTTVPVVIVPIRLTFNSTGKVLDGTNQGAATVNSPIFLTADFTTGGTDVGVTQYGDAIQRAQFWNFSGFSPAGYHVLLGAPTVAPTISITVTTGNGTTNGSGTVGVVLDTFLDPLLTALVPSFGPNVLPIFLTDNVFESADGTFNTCCTLGYHASEGPPVVTAHTWIYAAYTRSGTFSGNVIQDVQPLSHEVSEWVNDPFVGAFPGINLIPPAVLPGQGGACIINFETGDPLEAPPVVFTEVTNGTTYHLQDEVFLWWYTHGPSFGVNGFFSYTGKFLTSSSLCGPG</sequence>
<evidence type="ECO:0000313" key="2">
    <source>
        <dbReference type="EMBL" id="ABJ83839.1"/>
    </source>
</evidence>
<organism evidence="2">
    <name type="scientific">Solibacter usitatus (strain Ellin6076)</name>
    <dbReference type="NCBI Taxonomy" id="234267"/>
    <lineage>
        <taxon>Bacteria</taxon>
        <taxon>Pseudomonadati</taxon>
        <taxon>Acidobacteriota</taxon>
        <taxon>Terriglobia</taxon>
        <taxon>Bryobacterales</taxon>
        <taxon>Solibacteraceae</taxon>
        <taxon>Candidatus Solibacter</taxon>
    </lineage>
</organism>
<feature type="chain" id="PRO_5004163064" evidence="1">
    <location>
        <begin position="23"/>
        <end position="386"/>
    </location>
</feature>
<dbReference type="AlphaFoldDB" id="Q023K1"/>
<dbReference type="KEGG" id="sus:Acid_2853"/>
<dbReference type="PROSITE" id="PS51257">
    <property type="entry name" value="PROKAR_LIPOPROTEIN"/>
    <property type="match status" value="1"/>
</dbReference>
<name>Q023K1_SOLUE</name>
<gene>
    <name evidence="2" type="ordered locus">Acid_2853</name>
</gene>
<proteinExistence type="predicted"/>
<dbReference type="InParanoid" id="Q023K1"/>
<dbReference type="STRING" id="234267.Acid_2853"/>
<accession>Q023K1</accession>
<reference evidence="2" key="1">
    <citation type="submission" date="2006-10" db="EMBL/GenBank/DDBJ databases">
        <title>Complete sequence of Solibacter usitatus Ellin6076.</title>
        <authorList>
            <consortium name="US DOE Joint Genome Institute"/>
            <person name="Copeland A."/>
            <person name="Lucas S."/>
            <person name="Lapidus A."/>
            <person name="Barry K."/>
            <person name="Detter J.C."/>
            <person name="Glavina del Rio T."/>
            <person name="Hammon N."/>
            <person name="Israni S."/>
            <person name="Dalin E."/>
            <person name="Tice H."/>
            <person name="Pitluck S."/>
            <person name="Thompson L.S."/>
            <person name="Brettin T."/>
            <person name="Bruce D."/>
            <person name="Han C."/>
            <person name="Tapia R."/>
            <person name="Gilna P."/>
            <person name="Schmutz J."/>
            <person name="Larimer F."/>
            <person name="Land M."/>
            <person name="Hauser L."/>
            <person name="Kyrpides N."/>
            <person name="Mikhailova N."/>
            <person name="Janssen P.H."/>
            <person name="Kuske C.R."/>
            <person name="Richardson P."/>
        </authorList>
    </citation>
    <scope>NUCLEOTIDE SEQUENCE</scope>
    <source>
        <strain evidence="2">Ellin6076</strain>
    </source>
</reference>
<dbReference type="EMBL" id="CP000473">
    <property type="protein sequence ID" value="ABJ83839.1"/>
    <property type="molecule type" value="Genomic_DNA"/>
</dbReference>
<feature type="signal peptide" evidence="1">
    <location>
        <begin position="1"/>
        <end position="22"/>
    </location>
</feature>
<keyword evidence="1" id="KW-0732">Signal</keyword>
<protein>
    <submittedName>
        <fullName evidence="2">Uncharacterized protein</fullName>
    </submittedName>
</protein>
<dbReference type="OrthoDB" id="315328at2"/>
<dbReference type="HOGENOM" id="CLU_715522_0_0_0"/>